<dbReference type="GO" id="GO:0016829">
    <property type="term" value="F:lyase activity"/>
    <property type="evidence" value="ECO:0007669"/>
    <property type="project" value="UniProtKB-KW"/>
</dbReference>
<gene>
    <name evidence="2" type="ORF">CAE01nite_29880</name>
</gene>
<feature type="domain" description="VOC" evidence="1">
    <location>
        <begin position="9"/>
        <end position="151"/>
    </location>
</feature>
<proteinExistence type="predicted"/>
<dbReference type="EMBL" id="BJYY01000018">
    <property type="protein sequence ID" value="GEO35263.1"/>
    <property type="molecule type" value="Genomic_DNA"/>
</dbReference>
<sequence length="152" mass="16857">MQNRVPLTGMIQIAVVVEDIERALDHWCELLGVDRPEVRVSSAEPNPDETYRGEVAAYSLKLAVIECPERGFVLEVQEPDQNPSTFREFLKAHGPGVHHIGFAVGDARDAVVSELETMGYEMRTVGFYPGGSWTIVDGEDRLGVNLNIKPHV</sequence>
<evidence type="ECO:0000313" key="3">
    <source>
        <dbReference type="Proteomes" id="UP000321181"/>
    </source>
</evidence>
<dbReference type="InterPro" id="IPR029068">
    <property type="entry name" value="Glyas_Bleomycin-R_OHBP_Dase"/>
</dbReference>
<accession>A0A512DFJ5</accession>
<dbReference type="Proteomes" id="UP000321181">
    <property type="component" value="Unassembled WGS sequence"/>
</dbReference>
<name>A0A512DFJ5_9CELL</name>
<organism evidence="2 3">
    <name type="scientific">Cellulomonas aerilata</name>
    <dbReference type="NCBI Taxonomy" id="515326"/>
    <lineage>
        <taxon>Bacteria</taxon>
        <taxon>Bacillati</taxon>
        <taxon>Actinomycetota</taxon>
        <taxon>Actinomycetes</taxon>
        <taxon>Micrococcales</taxon>
        <taxon>Cellulomonadaceae</taxon>
        <taxon>Cellulomonas</taxon>
    </lineage>
</organism>
<evidence type="ECO:0000259" key="1">
    <source>
        <dbReference type="PROSITE" id="PS51819"/>
    </source>
</evidence>
<dbReference type="OrthoDB" id="2613830at2"/>
<keyword evidence="2" id="KW-0456">Lyase</keyword>
<dbReference type="RefSeq" id="WP_146906152.1">
    <property type="nucleotide sequence ID" value="NZ_BAAARM010000005.1"/>
</dbReference>
<dbReference type="Gene3D" id="3.10.180.10">
    <property type="entry name" value="2,3-Dihydroxybiphenyl 1,2-Dioxygenase, domain 1"/>
    <property type="match status" value="1"/>
</dbReference>
<protein>
    <submittedName>
        <fullName evidence="2">Lactoylglutathione lyase</fullName>
    </submittedName>
</protein>
<dbReference type="Pfam" id="PF13669">
    <property type="entry name" value="Glyoxalase_4"/>
    <property type="match status" value="1"/>
</dbReference>
<reference evidence="2 3" key="1">
    <citation type="submission" date="2019-07" db="EMBL/GenBank/DDBJ databases">
        <title>Whole genome shotgun sequence of Cellulomonas aerilata NBRC 106308.</title>
        <authorList>
            <person name="Hosoyama A."/>
            <person name="Uohara A."/>
            <person name="Ohji S."/>
            <person name="Ichikawa N."/>
        </authorList>
    </citation>
    <scope>NUCLEOTIDE SEQUENCE [LARGE SCALE GENOMIC DNA]</scope>
    <source>
        <strain evidence="2 3">NBRC 106308</strain>
    </source>
</reference>
<dbReference type="AlphaFoldDB" id="A0A512DFJ5"/>
<keyword evidence="3" id="KW-1185">Reference proteome</keyword>
<dbReference type="PROSITE" id="PS51819">
    <property type="entry name" value="VOC"/>
    <property type="match status" value="1"/>
</dbReference>
<dbReference type="SUPFAM" id="SSF54593">
    <property type="entry name" value="Glyoxalase/Bleomycin resistance protein/Dihydroxybiphenyl dioxygenase"/>
    <property type="match status" value="1"/>
</dbReference>
<evidence type="ECO:0000313" key="2">
    <source>
        <dbReference type="EMBL" id="GEO35263.1"/>
    </source>
</evidence>
<dbReference type="InterPro" id="IPR037523">
    <property type="entry name" value="VOC_core"/>
</dbReference>
<comment type="caution">
    <text evidence="2">The sequence shown here is derived from an EMBL/GenBank/DDBJ whole genome shotgun (WGS) entry which is preliminary data.</text>
</comment>